<gene>
    <name evidence="1" type="ORF">HAQ05_10450</name>
</gene>
<dbReference type="Proteomes" id="UP000805841">
    <property type="component" value="Unassembled WGS sequence"/>
</dbReference>
<dbReference type="RefSeq" id="WP_190420131.1">
    <property type="nucleotide sequence ID" value="NZ_JAAOCA010000011.1"/>
</dbReference>
<evidence type="ECO:0000313" key="1">
    <source>
        <dbReference type="EMBL" id="MBD1599123.1"/>
    </source>
</evidence>
<evidence type="ECO:0008006" key="3">
    <source>
        <dbReference type="Google" id="ProtNLM"/>
    </source>
</evidence>
<dbReference type="EMBL" id="JAAOCA010000011">
    <property type="protein sequence ID" value="MBD1599123.1"/>
    <property type="molecule type" value="Genomic_DNA"/>
</dbReference>
<sequence>MRKDYGPTLQVPRIDGLLPADDDGKVNLVPVGLLAAPVAVLVPAWSNGPSPGIGQQRLDLFLGSKRVYQQELEQPFGAQLRCEVPAAEFIHGVHELRYDVYLYVRDETENSQTLPLTVDRIAPAANGLGELVFPAQVLSGGVTDAWLQSHGDALSATFPSYSEQEVSDQVVWYWDIAGQRQWEAGRARLDQLSASHTLVFPGELIRERGDGSAQAYYLLRDRAGNESSLAWPVSLRVDAQPVPRVLPAAQVVGATGSGAEQTLKATLALRGATVRVPASAVIQPGEHAVLHWGRPGEAGYRKLDPAIAPGDNPIPVEAVAAYLDGQAQVSYQVIDAEGQAFDSDALALAVQADFPLRALDCLELRGKDALTLGQLPSAGATLYLPAWAMMVAGQTLKVSITGIDAASNQSREAVVVAGRAVAAAEVGGNITVMLPLAALSGFKPQAQADIQGWVSFNGSNEWPRAKAFGKLTPKLVP</sequence>
<name>A0ABR7Z176_9PSED</name>
<organism evidence="1 2">
    <name type="scientific">Pseudomonas typographi</name>
    <dbReference type="NCBI Taxonomy" id="2715964"/>
    <lineage>
        <taxon>Bacteria</taxon>
        <taxon>Pseudomonadati</taxon>
        <taxon>Pseudomonadota</taxon>
        <taxon>Gammaproteobacteria</taxon>
        <taxon>Pseudomonadales</taxon>
        <taxon>Pseudomonadaceae</taxon>
        <taxon>Pseudomonas</taxon>
    </lineage>
</organism>
<evidence type="ECO:0000313" key="2">
    <source>
        <dbReference type="Proteomes" id="UP000805841"/>
    </source>
</evidence>
<keyword evidence="2" id="KW-1185">Reference proteome</keyword>
<protein>
    <recommendedName>
        <fullName evidence="3">Lipoprotein</fullName>
    </recommendedName>
</protein>
<proteinExistence type="predicted"/>
<reference evidence="1 2" key="1">
    <citation type="journal article" date="2020" name="Insects">
        <title>Bacteria Belonging to Pseudomonas typographi sp. nov. from the Bark Beetle Ips typographus Have Genomic Potential to Aid in the Host Ecology.</title>
        <authorList>
            <person name="Peral-Aranega E."/>
            <person name="Saati-Santamaria Z."/>
            <person name="Kolarik M."/>
            <person name="Rivas R."/>
            <person name="Garcia-Fraile P."/>
        </authorList>
    </citation>
    <scope>NUCLEOTIDE SEQUENCE [LARGE SCALE GENOMIC DNA]</scope>
    <source>
        <strain evidence="1 2">CA3A</strain>
    </source>
</reference>
<accession>A0ABR7Z176</accession>
<comment type="caution">
    <text evidence="1">The sequence shown here is derived from an EMBL/GenBank/DDBJ whole genome shotgun (WGS) entry which is preliminary data.</text>
</comment>